<reference evidence="1" key="1">
    <citation type="submission" date="2021-03" db="EMBL/GenBank/DDBJ databases">
        <authorList>
            <consortium name="DOE Joint Genome Institute"/>
            <person name="Ahrendt S."/>
            <person name="Looney B.P."/>
            <person name="Miyauchi S."/>
            <person name="Morin E."/>
            <person name="Drula E."/>
            <person name="Courty P.E."/>
            <person name="Chicoki N."/>
            <person name="Fauchery L."/>
            <person name="Kohler A."/>
            <person name="Kuo A."/>
            <person name="Labutti K."/>
            <person name="Pangilinan J."/>
            <person name="Lipzen A."/>
            <person name="Riley R."/>
            <person name="Andreopoulos W."/>
            <person name="He G."/>
            <person name="Johnson J."/>
            <person name="Barry K.W."/>
            <person name="Grigoriev I.V."/>
            <person name="Nagy L."/>
            <person name="Hibbett D."/>
            <person name="Henrissat B."/>
            <person name="Matheny P.B."/>
            <person name="Labbe J."/>
            <person name="Martin F."/>
        </authorList>
    </citation>
    <scope>NUCLEOTIDE SEQUENCE</scope>
    <source>
        <strain evidence="1">HHB10654</strain>
    </source>
</reference>
<feature type="non-terminal residue" evidence="1">
    <location>
        <position position="149"/>
    </location>
</feature>
<comment type="caution">
    <text evidence="1">The sequence shown here is derived from an EMBL/GenBank/DDBJ whole genome shotgun (WGS) entry which is preliminary data.</text>
</comment>
<keyword evidence="2" id="KW-1185">Reference proteome</keyword>
<evidence type="ECO:0000313" key="2">
    <source>
        <dbReference type="Proteomes" id="UP000814140"/>
    </source>
</evidence>
<name>A0ACB8SJX2_9AGAM</name>
<protein>
    <submittedName>
        <fullName evidence="1">Uncharacterized protein</fullName>
    </submittedName>
</protein>
<dbReference type="EMBL" id="MU277263">
    <property type="protein sequence ID" value="KAI0056522.1"/>
    <property type="molecule type" value="Genomic_DNA"/>
</dbReference>
<proteinExistence type="predicted"/>
<gene>
    <name evidence="1" type="ORF">BV25DRAFT_1787528</name>
</gene>
<evidence type="ECO:0000313" key="1">
    <source>
        <dbReference type="EMBL" id="KAI0056522.1"/>
    </source>
</evidence>
<reference evidence="1" key="2">
    <citation type="journal article" date="2022" name="New Phytol.">
        <title>Evolutionary transition to the ectomycorrhizal habit in the genomes of a hyperdiverse lineage of mushroom-forming fungi.</title>
        <authorList>
            <person name="Looney B."/>
            <person name="Miyauchi S."/>
            <person name="Morin E."/>
            <person name="Drula E."/>
            <person name="Courty P.E."/>
            <person name="Kohler A."/>
            <person name="Kuo A."/>
            <person name="LaButti K."/>
            <person name="Pangilinan J."/>
            <person name="Lipzen A."/>
            <person name="Riley R."/>
            <person name="Andreopoulos W."/>
            <person name="He G."/>
            <person name="Johnson J."/>
            <person name="Nolan M."/>
            <person name="Tritt A."/>
            <person name="Barry K.W."/>
            <person name="Grigoriev I.V."/>
            <person name="Nagy L.G."/>
            <person name="Hibbett D."/>
            <person name="Henrissat B."/>
            <person name="Matheny P.B."/>
            <person name="Labbe J."/>
            <person name="Martin F.M."/>
        </authorList>
    </citation>
    <scope>NUCLEOTIDE SEQUENCE</scope>
    <source>
        <strain evidence="1">HHB10654</strain>
    </source>
</reference>
<accession>A0ACB8SJX2</accession>
<dbReference type="Proteomes" id="UP000814140">
    <property type="component" value="Unassembled WGS sequence"/>
</dbReference>
<organism evidence="1 2">
    <name type="scientific">Artomyces pyxidatus</name>
    <dbReference type="NCBI Taxonomy" id="48021"/>
    <lineage>
        <taxon>Eukaryota</taxon>
        <taxon>Fungi</taxon>
        <taxon>Dikarya</taxon>
        <taxon>Basidiomycota</taxon>
        <taxon>Agaricomycotina</taxon>
        <taxon>Agaricomycetes</taxon>
        <taxon>Russulales</taxon>
        <taxon>Auriscalpiaceae</taxon>
        <taxon>Artomyces</taxon>
    </lineage>
</organism>
<sequence length="149" mass="16335">MRTVKLVVIGDSGVGKTSLRGQYISGRFSTGYRATIGADFISKTLPHHSKPDETVTLQIWASTPPDTAGQERFSSLSAAFFRGADAALLMFDVNQPESMHALERWWSEFRARAPLPDEEMEDYCCVVVGNKIDLAQEGGPAVSETEAHD</sequence>